<dbReference type="PROSITE" id="PS00463">
    <property type="entry name" value="ZN2_CY6_FUNGAL_1"/>
    <property type="match status" value="1"/>
</dbReference>
<dbReference type="InterPro" id="IPR001138">
    <property type="entry name" value="Zn2Cys6_DnaBD"/>
</dbReference>
<name>A0A9N9G7M4_9GLOM</name>
<sequence>MSNIFSNLSLDLDLDIDDTSSTLSAPPSSLSSVHTPSTIFASPSQSPHREQCHFEQVPRINAATLTNEEIVRRVHETCVINGIPLVVENWHKRKEWRKDIFSLDWLRENVAHMAIEARDILSSTDQAMFLGEYLDYVQKFYTHPSDRLRGLLYGKDIICPKEWSNLVNCILPEYFRYNGKNDMMAYIPTKLRAKNLMMYVGVEGTRTPAHKDMCAAFGHNLMVHAEEGASATWYLVGRGDKDKVAHFFALHGQNIDLEKYFIPESALIEANFTVYKTEQRVGDFVLVPSNSCHQVVNNGKCSVKVSWNRVIAQTAKEAIENAIPNYQHVCRPETYRVRTVIRHTVEYWSNLAWKLYRCKYRGRQLGFDHTFGVRDFQYEYEIVLDLFKRICEDEFIRHEDWNGTVEIKKAECDATFVCDFCQCDIFNRFFICTYCTARRSEDYVICMECYLNGRNCRHVMELCEKVSMRVLIDIYKEGKLGYEVYWGKKEVVTELDHNKDSICTLAYRRWSQYQNDGHAPTFPVPFPPIQYYIRPILPSVKQKKVRRKKPNRPKVSKKLTRPAIEKPPCACSRCRRMKRRCDRATPCGACVKAKTERFCDVGGSVGFKKEVKDDEMGGQSETRVESVLVEREEEGKGRLLERSVESVLVNIEEGSGERPLERRVESVLVDIEERPSERRVENVLVNVEEDYGKMELENKIENVLMNVEQMGLERRVENVLVNVEERYEGIQLESRAENMLLQMEQDGGRQLERRAENVLMNVEEGEFETREEEESIGWSESRDSLFSDDSMEFYEGSLSYEASADEISDTVET</sequence>
<feature type="domain" description="JmjC" evidence="3">
    <location>
        <begin position="160"/>
        <end position="326"/>
    </location>
</feature>
<evidence type="ECO:0000313" key="4">
    <source>
        <dbReference type="EMBL" id="CAG8590463.1"/>
    </source>
</evidence>
<protein>
    <submittedName>
        <fullName evidence="4">5214_t:CDS:1</fullName>
    </submittedName>
</protein>
<dbReference type="CDD" id="cd00067">
    <property type="entry name" value="GAL4"/>
    <property type="match status" value="1"/>
</dbReference>
<evidence type="ECO:0000259" key="2">
    <source>
        <dbReference type="PROSITE" id="PS50048"/>
    </source>
</evidence>
<dbReference type="Proteomes" id="UP000789572">
    <property type="component" value="Unassembled WGS sequence"/>
</dbReference>
<proteinExistence type="predicted"/>
<dbReference type="SUPFAM" id="SSF51197">
    <property type="entry name" value="Clavaminate synthase-like"/>
    <property type="match status" value="1"/>
</dbReference>
<dbReference type="SUPFAM" id="SSF57701">
    <property type="entry name" value="Zn2/Cys6 DNA-binding domain"/>
    <property type="match status" value="1"/>
</dbReference>
<organism evidence="4 5">
    <name type="scientific">Paraglomus occultum</name>
    <dbReference type="NCBI Taxonomy" id="144539"/>
    <lineage>
        <taxon>Eukaryota</taxon>
        <taxon>Fungi</taxon>
        <taxon>Fungi incertae sedis</taxon>
        <taxon>Mucoromycota</taxon>
        <taxon>Glomeromycotina</taxon>
        <taxon>Glomeromycetes</taxon>
        <taxon>Paraglomerales</taxon>
        <taxon>Paraglomeraceae</taxon>
        <taxon>Paraglomus</taxon>
    </lineage>
</organism>
<dbReference type="PANTHER" id="PTHR12480">
    <property type="entry name" value="ARGININE DEMETHYLASE AND LYSYL-HYDROXYLASE JMJD"/>
    <property type="match status" value="1"/>
</dbReference>
<reference evidence="4" key="1">
    <citation type="submission" date="2021-06" db="EMBL/GenBank/DDBJ databases">
        <authorList>
            <person name="Kallberg Y."/>
            <person name="Tangrot J."/>
            <person name="Rosling A."/>
        </authorList>
    </citation>
    <scope>NUCLEOTIDE SEQUENCE</scope>
    <source>
        <strain evidence="4">IA702</strain>
    </source>
</reference>
<dbReference type="InterPro" id="IPR050910">
    <property type="entry name" value="JMJD6_ArgDemeth/LysHydrox"/>
</dbReference>
<comment type="caution">
    <text evidence="4">The sequence shown here is derived from an EMBL/GenBank/DDBJ whole genome shotgun (WGS) entry which is preliminary data.</text>
</comment>
<dbReference type="GO" id="GO:0005737">
    <property type="term" value="C:cytoplasm"/>
    <property type="evidence" value="ECO:0007669"/>
    <property type="project" value="TreeGrafter"/>
</dbReference>
<accession>A0A9N9G7M4</accession>
<dbReference type="AlphaFoldDB" id="A0A9N9G7M4"/>
<dbReference type="EMBL" id="CAJVPJ010001417">
    <property type="protein sequence ID" value="CAG8590463.1"/>
    <property type="molecule type" value="Genomic_DNA"/>
</dbReference>
<dbReference type="PROSITE" id="PS51184">
    <property type="entry name" value="JMJC"/>
    <property type="match status" value="1"/>
</dbReference>
<dbReference type="GO" id="GO:0008270">
    <property type="term" value="F:zinc ion binding"/>
    <property type="evidence" value="ECO:0007669"/>
    <property type="project" value="InterPro"/>
</dbReference>
<feature type="region of interest" description="Disordered" evidence="1">
    <location>
        <begin position="23"/>
        <end position="46"/>
    </location>
</feature>
<dbReference type="PROSITE" id="PS50048">
    <property type="entry name" value="ZN2_CY6_FUNGAL_2"/>
    <property type="match status" value="1"/>
</dbReference>
<feature type="compositionally biased region" description="Low complexity" evidence="1">
    <location>
        <begin position="23"/>
        <end position="32"/>
    </location>
</feature>
<dbReference type="InterPro" id="IPR036864">
    <property type="entry name" value="Zn2-C6_fun-type_DNA-bd_sf"/>
</dbReference>
<evidence type="ECO:0000259" key="3">
    <source>
        <dbReference type="PROSITE" id="PS51184"/>
    </source>
</evidence>
<dbReference type="InterPro" id="IPR003347">
    <property type="entry name" value="JmjC_dom"/>
</dbReference>
<dbReference type="Pfam" id="PF02373">
    <property type="entry name" value="JmjC"/>
    <property type="match status" value="1"/>
</dbReference>
<evidence type="ECO:0000313" key="5">
    <source>
        <dbReference type="Proteomes" id="UP000789572"/>
    </source>
</evidence>
<dbReference type="SMART" id="SM00558">
    <property type="entry name" value="JmjC"/>
    <property type="match status" value="1"/>
</dbReference>
<keyword evidence="5" id="KW-1185">Reference proteome</keyword>
<dbReference type="OrthoDB" id="298344at2759"/>
<dbReference type="GO" id="GO:0000981">
    <property type="term" value="F:DNA-binding transcription factor activity, RNA polymerase II-specific"/>
    <property type="evidence" value="ECO:0007669"/>
    <property type="project" value="InterPro"/>
</dbReference>
<dbReference type="Gene3D" id="2.60.120.650">
    <property type="entry name" value="Cupin"/>
    <property type="match status" value="1"/>
</dbReference>
<evidence type="ECO:0000256" key="1">
    <source>
        <dbReference type="SAM" id="MobiDB-lite"/>
    </source>
</evidence>
<feature type="compositionally biased region" description="Polar residues" evidence="1">
    <location>
        <begin position="33"/>
        <end position="46"/>
    </location>
</feature>
<dbReference type="PANTHER" id="PTHR12480:SF35">
    <property type="entry name" value="TRANSCRIPTION FACTOR JUMONJI, JMJC DOMAIN-CONTAINING PROTEIN"/>
    <property type="match status" value="1"/>
</dbReference>
<feature type="domain" description="Zn(2)-C6 fungal-type" evidence="2">
    <location>
        <begin position="570"/>
        <end position="599"/>
    </location>
</feature>
<gene>
    <name evidence="4" type="ORF">POCULU_LOCUS6948</name>
</gene>